<evidence type="ECO:0000256" key="8">
    <source>
        <dbReference type="ARBA" id="ARBA00023136"/>
    </source>
</evidence>
<evidence type="ECO:0000256" key="9">
    <source>
        <dbReference type="SAM" id="Phobius"/>
    </source>
</evidence>
<evidence type="ECO:0000313" key="10">
    <source>
        <dbReference type="EMBL" id="VAX21909.1"/>
    </source>
</evidence>
<protein>
    <submittedName>
        <fullName evidence="10">Tol biopolymer transport system, TolR protein</fullName>
    </submittedName>
</protein>
<dbReference type="InterPro" id="IPR003400">
    <property type="entry name" value="ExbD"/>
</dbReference>
<dbReference type="GO" id="GO:0022857">
    <property type="term" value="F:transmembrane transporter activity"/>
    <property type="evidence" value="ECO:0007669"/>
    <property type="project" value="InterPro"/>
</dbReference>
<evidence type="ECO:0000256" key="2">
    <source>
        <dbReference type="ARBA" id="ARBA00022448"/>
    </source>
</evidence>
<evidence type="ECO:0000256" key="5">
    <source>
        <dbReference type="ARBA" id="ARBA00022692"/>
    </source>
</evidence>
<evidence type="ECO:0000256" key="7">
    <source>
        <dbReference type="ARBA" id="ARBA00022989"/>
    </source>
</evidence>
<evidence type="ECO:0000256" key="1">
    <source>
        <dbReference type="ARBA" id="ARBA00004377"/>
    </source>
</evidence>
<sequence>MSQYTGGRRFHRKAPVLLTEINITPFVDVMLVLLIIFMVTTPMMLSGINIELPKEQVTALESREENVVSLRLGGAIFYNDKRLTEIELMNKLKSLAAGKPSASVYLRADKDLAYGDVVHVMGIINNSGIRQLGMITEVPQNMSNKRKK</sequence>
<keyword evidence="4" id="KW-0997">Cell inner membrane</keyword>
<proteinExistence type="predicted"/>
<dbReference type="EMBL" id="UOGE01000070">
    <property type="protein sequence ID" value="VAX21909.1"/>
    <property type="molecule type" value="Genomic_DNA"/>
</dbReference>
<keyword evidence="6" id="KW-0653">Protein transport</keyword>
<keyword evidence="7 9" id="KW-1133">Transmembrane helix</keyword>
<name>A0A3B1BVH3_9ZZZZ</name>
<gene>
    <name evidence="10" type="ORF">MNBD_NITROSPINAE02-1125</name>
</gene>
<keyword evidence="5 9" id="KW-0812">Transmembrane</keyword>
<dbReference type="PANTHER" id="PTHR30558:SF12">
    <property type="entry name" value="BIOPOLYMER TRANSPORT PROTEIN EXBD"/>
    <property type="match status" value="1"/>
</dbReference>
<dbReference type="GO" id="GO:0005886">
    <property type="term" value="C:plasma membrane"/>
    <property type="evidence" value="ECO:0007669"/>
    <property type="project" value="UniProtKB-SubCell"/>
</dbReference>
<dbReference type="Gene3D" id="3.30.420.270">
    <property type="match status" value="1"/>
</dbReference>
<evidence type="ECO:0000256" key="3">
    <source>
        <dbReference type="ARBA" id="ARBA00022475"/>
    </source>
</evidence>
<dbReference type="GO" id="GO:0015031">
    <property type="term" value="P:protein transport"/>
    <property type="evidence" value="ECO:0007669"/>
    <property type="project" value="UniProtKB-KW"/>
</dbReference>
<reference evidence="10" key="1">
    <citation type="submission" date="2018-06" db="EMBL/GenBank/DDBJ databases">
        <authorList>
            <person name="Zhirakovskaya E."/>
        </authorList>
    </citation>
    <scope>NUCLEOTIDE SEQUENCE</scope>
</reference>
<dbReference type="AlphaFoldDB" id="A0A3B1BVH3"/>
<organism evidence="10">
    <name type="scientific">hydrothermal vent metagenome</name>
    <dbReference type="NCBI Taxonomy" id="652676"/>
    <lineage>
        <taxon>unclassified sequences</taxon>
        <taxon>metagenomes</taxon>
        <taxon>ecological metagenomes</taxon>
    </lineage>
</organism>
<evidence type="ECO:0000256" key="4">
    <source>
        <dbReference type="ARBA" id="ARBA00022519"/>
    </source>
</evidence>
<feature type="transmembrane region" description="Helical" evidence="9">
    <location>
        <begin position="21"/>
        <end position="45"/>
    </location>
</feature>
<accession>A0A3B1BVH3</accession>
<comment type="subcellular location">
    <subcellularLocation>
        <location evidence="1">Cell inner membrane</location>
        <topology evidence="1">Single-pass membrane protein</topology>
    </subcellularLocation>
</comment>
<dbReference type="Pfam" id="PF02472">
    <property type="entry name" value="ExbD"/>
    <property type="match status" value="1"/>
</dbReference>
<keyword evidence="2" id="KW-0813">Transport</keyword>
<keyword evidence="8 9" id="KW-0472">Membrane</keyword>
<keyword evidence="3" id="KW-1003">Cell membrane</keyword>
<dbReference type="PANTHER" id="PTHR30558">
    <property type="entry name" value="EXBD MEMBRANE COMPONENT OF PMF-DRIVEN MACROMOLECULE IMPORT SYSTEM"/>
    <property type="match status" value="1"/>
</dbReference>
<evidence type="ECO:0000256" key="6">
    <source>
        <dbReference type="ARBA" id="ARBA00022927"/>
    </source>
</evidence>